<feature type="domain" description="GAF" evidence="1">
    <location>
        <begin position="22"/>
        <end position="171"/>
    </location>
</feature>
<accession>X7ZWU8</accession>
<dbReference type="AlphaFoldDB" id="X7ZWU8"/>
<dbReference type="EMBL" id="JAOB01000069">
    <property type="protein sequence ID" value="EUA23110.1"/>
    <property type="molecule type" value="Genomic_DNA"/>
</dbReference>
<dbReference type="Gene3D" id="3.30.450.40">
    <property type="match status" value="1"/>
</dbReference>
<organism evidence="2">
    <name type="scientific">Mycobacterium xenopi 4042</name>
    <dbReference type="NCBI Taxonomy" id="1299334"/>
    <lineage>
        <taxon>Bacteria</taxon>
        <taxon>Bacillati</taxon>
        <taxon>Actinomycetota</taxon>
        <taxon>Actinomycetes</taxon>
        <taxon>Mycobacteriales</taxon>
        <taxon>Mycobacteriaceae</taxon>
        <taxon>Mycobacterium</taxon>
    </lineage>
</organism>
<protein>
    <submittedName>
        <fullName evidence="2">GAF domain protein</fullName>
    </submittedName>
</protein>
<name>X7ZWU8_MYCXE</name>
<reference evidence="2" key="1">
    <citation type="submission" date="2014-01" db="EMBL/GenBank/DDBJ databases">
        <authorList>
            <person name="Brown-Elliot B."/>
            <person name="Wallace R."/>
            <person name="Lenaerts A."/>
            <person name="Ordway D."/>
            <person name="DeGroote M.A."/>
            <person name="Parker T."/>
            <person name="Sizemore C."/>
            <person name="Tallon L.J."/>
            <person name="Sadzewicz L.K."/>
            <person name="Sengamalay N."/>
            <person name="Fraser C.M."/>
            <person name="Hine E."/>
            <person name="Shefchek K.A."/>
            <person name="Das S.P."/>
            <person name="Tettelin H."/>
        </authorList>
    </citation>
    <scope>NUCLEOTIDE SEQUENCE [LARGE SCALE GENOMIC DNA]</scope>
    <source>
        <strain evidence="2">4042</strain>
    </source>
</reference>
<evidence type="ECO:0000313" key="2">
    <source>
        <dbReference type="EMBL" id="EUA23110.1"/>
    </source>
</evidence>
<gene>
    <name evidence="2" type="ORF">I553_5542</name>
</gene>
<dbReference type="SMART" id="SM00065">
    <property type="entry name" value="GAF"/>
    <property type="match status" value="1"/>
</dbReference>
<evidence type="ECO:0000259" key="1">
    <source>
        <dbReference type="SMART" id="SM00065"/>
    </source>
</evidence>
<proteinExistence type="predicted"/>
<sequence>MSADRELALLRELIRAASNGPEVEPLAAAAARMITEATGTDVCLVHVLDDTGRSLTLAGATPPFDRQVGQVRLPLGCGISGWVASRRQPAVISDAKQSDPRYLAIESLPGPDFASVVSIPMETKLGGLVGVLEVHTVNRCEFTWRDVELLLVIGRLIAGHCTRRDCIVSWWPASARMRTSSSK</sequence>
<dbReference type="PATRIC" id="fig|1299334.3.peg.7492"/>
<dbReference type="InterPro" id="IPR003018">
    <property type="entry name" value="GAF"/>
</dbReference>
<dbReference type="InterPro" id="IPR029016">
    <property type="entry name" value="GAF-like_dom_sf"/>
</dbReference>
<dbReference type="Pfam" id="PF13185">
    <property type="entry name" value="GAF_2"/>
    <property type="match status" value="1"/>
</dbReference>
<dbReference type="SUPFAM" id="SSF55781">
    <property type="entry name" value="GAF domain-like"/>
    <property type="match status" value="1"/>
</dbReference>
<comment type="caution">
    <text evidence="2">The sequence shown here is derived from an EMBL/GenBank/DDBJ whole genome shotgun (WGS) entry which is preliminary data.</text>
</comment>